<reference evidence="5 6" key="1">
    <citation type="journal article" date="2019" name="Gigascience">
        <title>Whole-genome sequence of the oriental lung fluke Paragonimus westermani.</title>
        <authorList>
            <person name="Oey H."/>
            <person name="Zakrzewski M."/>
            <person name="Narain K."/>
            <person name="Devi K.R."/>
            <person name="Agatsuma T."/>
            <person name="Nawaratna S."/>
            <person name="Gobert G.N."/>
            <person name="Jones M.K."/>
            <person name="Ragan M.A."/>
            <person name="McManus D.P."/>
            <person name="Krause L."/>
        </authorList>
    </citation>
    <scope>NUCLEOTIDE SEQUENCE [LARGE SCALE GENOMIC DNA]</scope>
    <source>
        <strain evidence="5 6">IND2009</strain>
    </source>
</reference>
<feature type="compositionally biased region" description="Low complexity" evidence="2">
    <location>
        <begin position="497"/>
        <end position="510"/>
    </location>
</feature>
<dbReference type="FunFam" id="3.30.70.270:FF:000003">
    <property type="entry name" value="Transposon Ty3-G Gag-Pol polyprotein"/>
    <property type="match status" value="1"/>
</dbReference>
<dbReference type="PROSITE" id="PS50994">
    <property type="entry name" value="INTEGRASE"/>
    <property type="match status" value="1"/>
</dbReference>
<dbReference type="SUPFAM" id="SSF53098">
    <property type="entry name" value="Ribonuclease H-like"/>
    <property type="match status" value="1"/>
</dbReference>
<dbReference type="InterPro" id="IPR043502">
    <property type="entry name" value="DNA/RNA_pol_sf"/>
</dbReference>
<dbReference type="Gene3D" id="3.30.70.270">
    <property type="match status" value="2"/>
</dbReference>
<dbReference type="InterPro" id="IPR050951">
    <property type="entry name" value="Retrovirus_Pol_polyprotein"/>
</dbReference>
<dbReference type="Proteomes" id="UP000324629">
    <property type="component" value="Unassembled WGS sequence"/>
</dbReference>
<evidence type="ECO:0000259" key="3">
    <source>
        <dbReference type="PROSITE" id="PS50878"/>
    </source>
</evidence>
<dbReference type="InterPro" id="IPR000477">
    <property type="entry name" value="RT_dom"/>
</dbReference>
<evidence type="ECO:0000256" key="1">
    <source>
        <dbReference type="ARBA" id="ARBA00023268"/>
    </source>
</evidence>
<evidence type="ECO:0000256" key="2">
    <source>
        <dbReference type="SAM" id="MobiDB-lite"/>
    </source>
</evidence>
<dbReference type="AlphaFoldDB" id="A0A5J4NYZ9"/>
<dbReference type="InterPro" id="IPR043128">
    <property type="entry name" value="Rev_trsase/Diguanyl_cyclase"/>
</dbReference>
<dbReference type="EMBL" id="QNGE01000335">
    <property type="protein sequence ID" value="KAA3680865.1"/>
    <property type="molecule type" value="Genomic_DNA"/>
</dbReference>
<accession>A0A5J4NYZ9</accession>
<proteinExistence type="predicted"/>
<dbReference type="PANTHER" id="PTHR37984:SF5">
    <property type="entry name" value="PROTEIN NYNRIN-LIKE"/>
    <property type="match status" value="1"/>
</dbReference>
<name>A0A5J4NYZ9_9TREM</name>
<evidence type="ECO:0000313" key="5">
    <source>
        <dbReference type="EMBL" id="KAA3680865.1"/>
    </source>
</evidence>
<evidence type="ECO:0000313" key="6">
    <source>
        <dbReference type="Proteomes" id="UP000324629"/>
    </source>
</evidence>
<dbReference type="GO" id="GO:0003676">
    <property type="term" value="F:nucleic acid binding"/>
    <property type="evidence" value="ECO:0007669"/>
    <property type="project" value="InterPro"/>
</dbReference>
<organism evidence="5 6">
    <name type="scientific">Paragonimus westermani</name>
    <dbReference type="NCBI Taxonomy" id="34504"/>
    <lineage>
        <taxon>Eukaryota</taxon>
        <taxon>Metazoa</taxon>
        <taxon>Spiralia</taxon>
        <taxon>Lophotrochozoa</taxon>
        <taxon>Platyhelminthes</taxon>
        <taxon>Trematoda</taxon>
        <taxon>Digenea</taxon>
        <taxon>Plagiorchiida</taxon>
        <taxon>Troglotremata</taxon>
        <taxon>Troglotrematidae</taxon>
        <taxon>Paragonimus</taxon>
    </lineage>
</organism>
<dbReference type="FunFam" id="3.30.70.270:FF:000020">
    <property type="entry name" value="Transposon Tf2-6 polyprotein-like Protein"/>
    <property type="match status" value="1"/>
</dbReference>
<dbReference type="PROSITE" id="PS50878">
    <property type="entry name" value="RT_POL"/>
    <property type="match status" value="1"/>
</dbReference>
<protein>
    <recommendedName>
        <fullName evidence="7">Integrase catalytic domain-containing protein</fullName>
    </recommendedName>
</protein>
<dbReference type="InterPro" id="IPR041577">
    <property type="entry name" value="RT_RNaseH_2"/>
</dbReference>
<evidence type="ECO:0008006" key="7">
    <source>
        <dbReference type="Google" id="ProtNLM"/>
    </source>
</evidence>
<dbReference type="Gene3D" id="3.30.420.10">
    <property type="entry name" value="Ribonuclease H-like superfamily/Ribonuclease H"/>
    <property type="match status" value="1"/>
</dbReference>
<dbReference type="GO" id="GO:0003824">
    <property type="term" value="F:catalytic activity"/>
    <property type="evidence" value="ECO:0007669"/>
    <property type="project" value="UniProtKB-KW"/>
</dbReference>
<feature type="region of interest" description="Disordered" evidence="2">
    <location>
        <begin position="479"/>
        <end position="532"/>
    </location>
</feature>
<feature type="domain" description="Integrase catalytic" evidence="4">
    <location>
        <begin position="297"/>
        <end position="419"/>
    </location>
</feature>
<dbReference type="SUPFAM" id="SSF56672">
    <property type="entry name" value="DNA/RNA polymerases"/>
    <property type="match status" value="1"/>
</dbReference>
<dbReference type="InterPro" id="IPR012337">
    <property type="entry name" value="RNaseH-like_sf"/>
</dbReference>
<dbReference type="InterPro" id="IPR036397">
    <property type="entry name" value="RNaseH_sf"/>
</dbReference>
<dbReference type="InterPro" id="IPR001584">
    <property type="entry name" value="Integrase_cat-core"/>
</dbReference>
<sequence length="532" mass="59942">MPFGLCNAAQTFQRLISEVARELDFIYAYIDDILVASSFPEEHITHLRTLFQRLASYGITVNGAKSELGQAPLNVLGHSISADGIKPLDSKAEAIRSCQFPDTIPKLRRFSGLVNYYRRFIPNCAKLMQPLTDLLRGNKRTLHLTPKSSTAFANVKQALASSVMLHFQQPDAPISITVDASDTAIGAVLQQAVHEKWQPIAFFSQRLSDTEMRYITFGRELLAVYRAVRHFRHALEGRDFIIFTDHKPFVYASRNYSDKNSPREARQPDYIAQFSTDIRHDSGAANVAVNRHTSTPLKTFPTPDDRFEHVHLDLVGPFSPSRSYTNLLTCIDRFTRWPEAIPLSNTSTVSVARAFVEYWVAHYGCPSTITSDRGTQFESVLFSQLTKLLGVHRARTTAYHPQANGLVERFHRQLKASLRAHERMDWTETRYCVKKPLQQPYKGPFRVIKRSAKTYVIDSFGQHLAVSVDRLKPAFTDAPAGLTTQTSPEPYPFNSTSDLAPALPSASSPDEISPQPTTRSGRRAHFPARFLE</sequence>
<dbReference type="Pfam" id="PF17919">
    <property type="entry name" value="RT_RNaseH_2"/>
    <property type="match status" value="1"/>
</dbReference>
<dbReference type="GO" id="GO:0015074">
    <property type="term" value="P:DNA integration"/>
    <property type="evidence" value="ECO:0007669"/>
    <property type="project" value="InterPro"/>
</dbReference>
<keyword evidence="6" id="KW-1185">Reference proteome</keyword>
<dbReference type="CDD" id="cd09274">
    <property type="entry name" value="RNase_HI_RT_Ty3"/>
    <property type="match status" value="1"/>
</dbReference>
<dbReference type="Pfam" id="PF00665">
    <property type="entry name" value="rve"/>
    <property type="match status" value="1"/>
</dbReference>
<evidence type="ECO:0000259" key="4">
    <source>
        <dbReference type="PROSITE" id="PS50994"/>
    </source>
</evidence>
<dbReference type="CDD" id="cd01647">
    <property type="entry name" value="RT_LTR"/>
    <property type="match status" value="1"/>
</dbReference>
<gene>
    <name evidence="5" type="ORF">DEA37_0003115</name>
</gene>
<feature type="compositionally biased region" description="Polar residues" evidence="2">
    <location>
        <begin position="482"/>
        <end position="496"/>
    </location>
</feature>
<dbReference type="Pfam" id="PF00078">
    <property type="entry name" value="RVT_1"/>
    <property type="match status" value="1"/>
</dbReference>
<keyword evidence="1" id="KW-0511">Multifunctional enzyme</keyword>
<dbReference type="PANTHER" id="PTHR37984">
    <property type="entry name" value="PROTEIN CBG26694"/>
    <property type="match status" value="1"/>
</dbReference>
<feature type="domain" description="Reverse transcriptase" evidence="3">
    <location>
        <begin position="1"/>
        <end position="80"/>
    </location>
</feature>
<comment type="caution">
    <text evidence="5">The sequence shown here is derived from an EMBL/GenBank/DDBJ whole genome shotgun (WGS) entry which is preliminary data.</text>
</comment>